<accession>A0ACC2XHF2</accession>
<evidence type="ECO:0000313" key="1">
    <source>
        <dbReference type="EMBL" id="KAJ9123051.1"/>
    </source>
</evidence>
<name>A0ACC2XHF2_9TREE</name>
<reference evidence="1" key="1">
    <citation type="submission" date="2023-04" db="EMBL/GenBank/DDBJ databases">
        <title>Draft Genome sequencing of Naganishia species isolated from polar environments using Oxford Nanopore Technology.</title>
        <authorList>
            <person name="Leo P."/>
            <person name="Venkateswaran K."/>
        </authorList>
    </citation>
    <scope>NUCLEOTIDE SEQUENCE</scope>
    <source>
        <strain evidence="1">MNA-CCFEE 5425</strain>
    </source>
</reference>
<evidence type="ECO:0000313" key="2">
    <source>
        <dbReference type="Proteomes" id="UP001243375"/>
    </source>
</evidence>
<keyword evidence="2" id="KW-1185">Reference proteome</keyword>
<organism evidence="1 2">
    <name type="scientific">Naganishia vaughanmartiniae</name>
    <dbReference type="NCBI Taxonomy" id="1424756"/>
    <lineage>
        <taxon>Eukaryota</taxon>
        <taxon>Fungi</taxon>
        <taxon>Dikarya</taxon>
        <taxon>Basidiomycota</taxon>
        <taxon>Agaricomycotina</taxon>
        <taxon>Tremellomycetes</taxon>
        <taxon>Filobasidiales</taxon>
        <taxon>Filobasidiaceae</taxon>
        <taxon>Naganishia</taxon>
    </lineage>
</organism>
<protein>
    <submittedName>
        <fullName evidence="1">Uncharacterized protein</fullName>
    </submittedName>
</protein>
<gene>
    <name evidence="1" type="ORF">QFC22_001240</name>
</gene>
<dbReference type="EMBL" id="JASBWU010000003">
    <property type="protein sequence ID" value="KAJ9123051.1"/>
    <property type="molecule type" value="Genomic_DNA"/>
</dbReference>
<proteinExistence type="predicted"/>
<comment type="caution">
    <text evidence="1">The sequence shown here is derived from an EMBL/GenBank/DDBJ whole genome shotgun (WGS) entry which is preliminary data.</text>
</comment>
<sequence>MNSHHNNRRNKPGPKLSLSGFFSGASGSESAGGRDENVYKADPPTISPAQLKPTRIIDSSPPSNSEVINAFETVPISAVVDRNGTVSPVEEASSSISKGNDSQPALLDPLKHTVVFPLTSSAKQQATQTLLNNLAKDPQATVEIQCARSADPKSGPGGALDDSEWQELSDLVDAVSGFGGQLAEGGAEKDKVDRRIVISGLLAPPLDPSSPSSKLHTSPAYAHTYLPRLTELSLNANVSLMFLPPVVDAVLLAFAGGVQGEEGKRWWRDEDELKRVIRLYGTLYPPRASSLCAIFETAYHMNLAAS</sequence>
<dbReference type="Proteomes" id="UP001243375">
    <property type="component" value="Unassembled WGS sequence"/>
</dbReference>